<dbReference type="Proteomes" id="UP000826234">
    <property type="component" value="Unassembled WGS sequence"/>
</dbReference>
<dbReference type="InterPro" id="IPR013783">
    <property type="entry name" value="Ig-like_fold"/>
</dbReference>
<accession>A0ABQ7TPC4</accession>
<evidence type="ECO:0000313" key="7">
    <source>
        <dbReference type="EMBL" id="KAH0631664.1"/>
    </source>
</evidence>
<name>A0ABQ7TPC4_PHRPL</name>
<dbReference type="InterPro" id="IPR050831">
    <property type="entry name" value="CEA_cell_adhesion"/>
</dbReference>
<dbReference type="SMART" id="SM00409">
    <property type="entry name" value="IG"/>
    <property type="match status" value="2"/>
</dbReference>
<dbReference type="Gene3D" id="2.60.40.10">
    <property type="entry name" value="Immunoglobulins"/>
    <property type="match status" value="2"/>
</dbReference>
<evidence type="ECO:0000256" key="5">
    <source>
        <dbReference type="SAM" id="MobiDB-lite"/>
    </source>
</evidence>
<gene>
    <name evidence="7" type="ORF">JD844_006110</name>
</gene>
<dbReference type="PANTHER" id="PTHR44427">
    <property type="entry name" value="CARCINOEMBRYONIC ANTIGEN-RELATED CELL ADHESION MOLECULE 19"/>
    <property type="match status" value="1"/>
</dbReference>
<feature type="domain" description="Immunoglobulin" evidence="6">
    <location>
        <begin position="160"/>
        <end position="275"/>
    </location>
</feature>
<comment type="similarity">
    <text evidence="4">Belongs to the immunoglobulin superfamily. CEA family.</text>
</comment>
<dbReference type="Pfam" id="PF07686">
    <property type="entry name" value="V-set"/>
    <property type="match status" value="2"/>
</dbReference>
<sequence length="298" mass="33549">MDSSLVTLRWRKSKAPTGPKKAEGDPGERCQCDHRSIIHCFILSCLLQLATAQGHGFSVTSEPRSPKWGQNVTLSLRGGPPSFVQCQWVRESRPGEESGAILTYSPEKRPPSTHGKAYSGRERVEGDCSLHIRSLRKSDVGNYSVTINTESSQISITVEPRPRYPSPGQNVTLVPQGFPREFHFCEWFRQTRFGTEERIHTYIPGETQNQQRKRERIQQDCSLTITQLTPADTGNYTILAEAPSNQRPETGKGAGQQGQDEFSQFYSGHAYLEVNQASREYPPTLEMVILTNWGMDYL</sequence>
<dbReference type="SUPFAM" id="SSF48726">
    <property type="entry name" value="Immunoglobulin"/>
    <property type="match status" value="2"/>
</dbReference>
<proteinExistence type="inferred from homology"/>
<keyword evidence="1" id="KW-0732">Signal</keyword>
<organism evidence="7 8">
    <name type="scientific">Phrynosoma platyrhinos</name>
    <name type="common">Desert horned lizard</name>
    <dbReference type="NCBI Taxonomy" id="52577"/>
    <lineage>
        <taxon>Eukaryota</taxon>
        <taxon>Metazoa</taxon>
        <taxon>Chordata</taxon>
        <taxon>Craniata</taxon>
        <taxon>Vertebrata</taxon>
        <taxon>Euteleostomi</taxon>
        <taxon>Lepidosauria</taxon>
        <taxon>Squamata</taxon>
        <taxon>Bifurcata</taxon>
        <taxon>Unidentata</taxon>
        <taxon>Episquamata</taxon>
        <taxon>Toxicofera</taxon>
        <taxon>Iguania</taxon>
        <taxon>Phrynosomatidae</taxon>
        <taxon>Phrynosomatinae</taxon>
        <taxon>Phrynosoma</taxon>
    </lineage>
</organism>
<dbReference type="EMBL" id="JAIPUX010000035">
    <property type="protein sequence ID" value="KAH0631664.1"/>
    <property type="molecule type" value="Genomic_DNA"/>
</dbReference>
<dbReference type="InterPro" id="IPR013106">
    <property type="entry name" value="Ig_V-set"/>
</dbReference>
<dbReference type="PANTHER" id="PTHR44427:SF1">
    <property type="entry name" value="CARCINOEMBRYONIC ANTIGEN-RELATED CELL ADHESION MOLECULE 1"/>
    <property type="match status" value="1"/>
</dbReference>
<evidence type="ECO:0000259" key="6">
    <source>
        <dbReference type="SMART" id="SM00409"/>
    </source>
</evidence>
<comment type="caution">
    <text evidence="7">The sequence shown here is derived from an EMBL/GenBank/DDBJ whole genome shotgun (WGS) entry which is preliminary data.</text>
</comment>
<evidence type="ECO:0000256" key="1">
    <source>
        <dbReference type="ARBA" id="ARBA00022729"/>
    </source>
</evidence>
<keyword evidence="2" id="KW-0325">Glycoprotein</keyword>
<protein>
    <recommendedName>
        <fullName evidence="6">Immunoglobulin domain-containing protein</fullName>
    </recommendedName>
</protein>
<dbReference type="InterPro" id="IPR036179">
    <property type="entry name" value="Ig-like_dom_sf"/>
</dbReference>
<feature type="region of interest" description="Disordered" evidence="5">
    <location>
        <begin position="1"/>
        <end position="27"/>
    </location>
</feature>
<evidence type="ECO:0000313" key="8">
    <source>
        <dbReference type="Proteomes" id="UP000826234"/>
    </source>
</evidence>
<evidence type="ECO:0000256" key="2">
    <source>
        <dbReference type="ARBA" id="ARBA00023180"/>
    </source>
</evidence>
<evidence type="ECO:0000256" key="4">
    <source>
        <dbReference type="ARBA" id="ARBA00038222"/>
    </source>
</evidence>
<dbReference type="InterPro" id="IPR003599">
    <property type="entry name" value="Ig_sub"/>
</dbReference>
<reference evidence="7 8" key="1">
    <citation type="journal article" date="2022" name="Gigascience">
        <title>A chromosome-level genome assembly and annotation of the desert horned lizard, Phrynosoma platyrhinos, provides insight into chromosomal rearrangements among reptiles.</title>
        <authorList>
            <person name="Koochekian N."/>
            <person name="Ascanio A."/>
            <person name="Farleigh K."/>
            <person name="Card D.C."/>
            <person name="Schield D.R."/>
            <person name="Castoe T.A."/>
            <person name="Jezkova T."/>
        </authorList>
    </citation>
    <scope>NUCLEOTIDE SEQUENCE [LARGE SCALE GENOMIC DNA]</scope>
    <source>
        <strain evidence="7">NK-2021</strain>
    </source>
</reference>
<feature type="domain" description="Immunoglobulin" evidence="6">
    <location>
        <begin position="61"/>
        <end position="159"/>
    </location>
</feature>
<evidence type="ECO:0000256" key="3">
    <source>
        <dbReference type="ARBA" id="ARBA00023319"/>
    </source>
</evidence>
<keyword evidence="8" id="KW-1185">Reference proteome</keyword>
<feature type="region of interest" description="Disordered" evidence="5">
    <location>
        <begin position="94"/>
        <end position="120"/>
    </location>
</feature>
<keyword evidence="3" id="KW-0393">Immunoglobulin domain</keyword>